<dbReference type="EMBL" id="QXFL01000003">
    <property type="protein sequence ID" value="RIV86484.1"/>
    <property type="molecule type" value="Genomic_DNA"/>
</dbReference>
<dbReference type="Pfam" id="PF00355">
    <property type="entry name" value="Rieske"/>
    <property type="match status" value="1"/>
</dbReference>
<keyword evidence="1" id="KW-0001">2Fe-2S</keyword>
<evidence type="ECO:0000256" key="3">
    <source>
        <dbReference type="ARBA" id="ARBA00023004"/>
    </source>
</evidence>
<evidence type="ECO:0000313" key="7">
    <source>
        <dbReference type="Proteomes" id="UP000286576"/>
    </source>
</evidence>
<dbReference type="AlphaFoldDB" id="A0A418NSK7"/>
<keyword evidence="2" id="KW-0479">Metal-binding</keyword>
<keyword evidence="3" id="KW-0408">Iron</keyword>
<keyword evidence="7" id="KW-1185">Reference proteome</keyword>
<feature type="domain" description="Rieske" evidence="5">
    <location>
        <begin position="3"/>
        <end position="100"/>
    </location>
</feature>
<dbReference type="InterPro" id="IPR017941">
    <property type="entry name" value="Rieske_2Fe-2S"/>
</dbReference>
<gene>
    <name evidence="6" type="ORF">D2V07_07060</name>
</gene>
<dbReference type="Gene3D" id="2.102.10.10">
    <property type="entry name" value="Rieske [2Fe-2S] iron-sulphur domain"/>
    <property type="match status" value="1"/>
</dbReference>
<dbReference type="Proteomes" id="UP000286576">
    <property type="component" value="Unassembled WGS sequence"/>
</dbReference>
<evidence type="ECO:0000256" key="2">
    <source>
        <dbReference type="ARBA" id="ARBA00022723"/>
    </source>
</evidence>
<evidence type="ECO:0000256" key="1">
    <source>
        <dbReference type="ARBA" id="ARBA00022714"/>
    </source>
</evidence>
<comment type="caution">
    <text evidence="6">The sequence shown here is derived from an EMBL/GenBank/DDBJ whole genome shotgun (WGS) entry which is preliminary data.</text>
</comment>
<dbReference type="PROSITE" id="PS51296">
    <property type="entry name" value="RIESKE"/>
    <property type="match status" value="1"/>
</dbReference>
<accession>A0A418NSK7</accession>
<sequence>MYVDVCRSDDLADGEVLRFEPDGLDEALAVCKSDGEFFAVSDKCSHGNWSLSEGFLENCHIECVLHGSAFDLKTGWPDKLPATKPVKVFDTRVRDGVVSVDISSGKVREKPGS</sequence>
<dbReference type="PANTHER" id="PTHR21496">
    <property type="entry name" value="FERREDOXIN-RELATED"/>
    <property type="match status" value="1"/>
</dbReference>
<dbReference type="PANTHER" id="PTHR21496:SF23">
    <property type="entry name" value="3-PHENYLPROPIONATE_CINNAMIC ACID DIOXYGENASE FERREDOXIN SUBUNIT"/>
    <property type="match status" value="1"/>
</dbReference>
<dbReference type="SUPFAM" id="SSF50022">
    <property type="entry name" value="ISP domain"/>
    <property type="match status" value="1"/>
</dbReference>
<organism evidence="6 7">
    <name type="scientific">Aurantiacibacter zhengii</name>
    <dbReference type="NCBI Taxonomy" id="2307003"/>
    <lineage>
        <taxon>Bacteria</taxon>
        <taxon>Pseudomonadati</taxon>
        <taxon>Pseudomonadota</taxon>
        <taxon>Alphaproteobacteria</taxon>
        <taxon>Sphingomonadales</taxon>
        <taxon>Erythrobacteraceae</taxon>
        <taxon>Aurantiacibacter</taxon>
    </lineage>
</organism>
<protein>
    <submittedName>
        <fullName evidence="6">Non-heme iron oxygenase ferredoxin subunit</fullName>
    </submittedName>
</protein>
<dbReference type="InterPro" id="IPR036922">
    <property type="entry name" value="Rieske_2Fe-2S_sf"/>
</dbReference>
<evidence type="ECO:0000313" key="6">
    <source>
        <dbReference type="EMBL" id="RIV86484.1"/>
    </source>
</evidence>
<dbReference type="CDD" id="cd03528">
    <property type="entry name" value="Rieske_RO_ferredoxin"/>
    <property type="match status" value="1"/>
</dbReference>
<evidence type="ECO:0000256" key="4">
    <source>
        <dbReference type="ARBA" id="ARBA00023014"/>
    </source>
</evidence>
<reference evidence="6 7" key="1">
    <citation type="submission" date="2018-08" db="EMBL/GenBank/DDBJ databases">
        <title>Erythrobacter zhengii sp.nov., a bacterium isolated from deep-sea sediment.</title>
        <authorList>
            <person name="Fang C."/>
            <person name="Wu Y.-H."/>
            <person name="Sun C."/>
            <person name="Wang H."/>
            <person name="Cheng H."/>
            <person name="Meng F.-X."/>
            <person name="Wang C.-S."/>
            <person name="Xu X.-W."/>
        </authorList>
    </citation>
    <scope>NUCLEOTIDE SEQUENCE [LARGE SCALE GENOMIC DNA]</scope>
    <source>
        <strain evidence="6 7">V18</strain>
    </source>
</reference>
<keyword evidence="4" id="KW-0411">Iron-sulfur</keyword>
<dbReference type="RefSeq" id="WP_098106029.1">
    <property type="nucleotide sequence ID" value="NZ_CAWODQ010000022.1"/>
</dbReference>
<dbReference type="GO" id="GO:0046872">
    <property type="term" value="F:metal ion binding"/>
    <property type="evidence" value="ECO:0007669"/>
    <property type="project" value="UniProtKB-KW"/>
</dbReference>
<dbReference type="OrthoDB" id="9800167at2"/>
<dbReference type="GO" id="GO:0051537">
    <property type="term" value="F:2 iron, 2 sulfur cluster binding"/>
    <property type="evidence" value="ECO:0007669"/>
    <property type="project" value="UniProtKB-KW"/>
</dbReference>
<name>A0A418NSK7_9SPHN</name>
<proteinExistence type="predicted"/>
<evidence type="ECO:0000259" key="5">
    <source>
        <dbReference type="PROSITE" id="PS51296"/>
    </source>
</evidence>